<organism evidence="1 2">
    <name type="scientific">Lepeophtheirus salmonis</name>
    <name type="common">Salmon louse</name>
    <name type="synonym">Caligus salmonis</name>
    <dbReference type="NCBI Taxonomy" id="72036"/>
    <lineage>
        <taxon>Eukaryota</taxon>
        <taxon>Metazoa</taxon>
        <taxon>Ecdysozoa</taxon>
        <taxon>Arthropoda</taxon>
        <taxon>Crustacea</taxon>
        <taxon>Multicrustacea</taxon>
        <taxon>Hexanauplia</taxon>
        <taxon>Copepoda</taxon>
        <taxon>Siphonostomatoida</taxon>
        <taxon>Caligidae</taxon>
        <taxon>Lepeophtheirus</taxon>
    </lineage>
</organism>
<evidence type="ECO:0000313" key="2">
    <source>
        <dbReference type="Proteomes" id="UP000675881"/>
    </source>
</evidence>
<dbReference type="Proteomes" id="UP000675881">
    <property type="component" value="Chromosome 9"/>
</dbReference>
<keyword evidence="2" id="KW-1185">Reference proteome</keyword>
<protein>
    <submittedName>
        <fullName evidence="1">(salmon louse) hypothetical protein</fullName>
    </submittedName>
</protein>
<evidence type="ECO:0000313" key="1">
    <source>
        <dbReference type="EMBL" id="CAF3038181.1"/>
    </source>
</evidence>
<reference evidence="1" key="1">
    <citation type="submission" date="2021-02" db="EMBL/GenBank/DDBJ databases">
        <authorList>
            <person name="Bekaert M."/>
        </authorList>
    </citation>
    <scope>NUCLEOTIDE SEQUENCE</scope>
    <source>
        <strain evidence="1">IoA-00</strain>
    </source>
</reference>
<proteinExistence type="predicted"/>
<gene>
    <name evidence="1" type="ORF">LSAA_14594</name>
</gene>
<name>A0A7R8HDY4_LEPSM</name>
<accession>A0A7R8HDY4</accession>
<dbReference type="EMBL" id="HG994588">
    <property type="protein sequence ID" value="CAF3038181.1"/>
    <property type="molecule type" value="Genomic_DNA"/>
</dbReference>
<dbReference type="AlphaFoldDB" id="A0A7R8HDY4"/>
<sequence>MGTLKGLDTDLKEDNFLKGVLKVSLFPWMTSSSVATFKCFNLGFRNETCYQVQRYDGSCITLHRLEECDCLGFGSLSEMQVEKMESTGVESGIIIGKRRRRKRSLVCMELDSCYGKNPRSMTRSTRLQNCP</sequence>